<dbReference type="PROSITE" id="PS51257">
    <property type="entry name" value="PROKAR_LIPOPROTEIN"/>
    <property type="match status" value="1"/>
</dbReference>
<organism evidence="2 3">
    <name type="scientific">Roseibium sediminicola</name>
    <dbReference type="NCBI Taxonomy" id="2933272"/>
    <lineage>
        <taxon>Bacteria</taxon>
        <taxon>Pseudomonadati</taxon>
        <taxon>Pseudomonadota</taxon>
        <taxon>Alphaproteobacteria</taxon>
        <taxon>Hyphomicrobiales</taxon>
        <taxon>Stappiaceae</taxon>
        <taxon>Roseibium</taxon>
    </lineage>
</organism>
<evidence type="ECO:0000256" key="1">
    <source>
        <dbReference type="SAM" id="SignalP"/>
    </source>
</evidence>
<keyword evidence="3" id="KW-1185">Reference proteome</keyword>
<dbReference type="EMBL" id="JALNMJ010000022">
    <property type="protein sequence ID" value="MCK7615166.1"/>
    <property type="molecule type" value="Genomic_DNA"/>
</dbReference>
<dbReference type="RefSeq" id="WP_248158207.1">
    <property type="nucleotide sequence ID" value="NZ_JALNMJ010000022.1"/>
</dbReference>
<dbReference type="Proteomes" id="UP001431221">
    <property type="component" value="Unassembled WGS sequence"/>
</dbReference>
<accession>A0ABT0H0F8</accession>
<sequence>MRKTHLLAAILALSASACAGTQGGGDSPAADLVAGVAKAVTPDAAVEVGDVCKALSRIKWTEEDADHVSGTLAGSLDEVLEMEREHGCR</sequence>
<evidence type="ECO:0000313" key="3">
    <source>
        <dbReference type="Proteomes" id="UP001431221"/>
    </source>
</evidence>
<protein>
    <recommendedName>
        <fullName evidence="4">Lipoprotein</fullName>
    </recommendedName>
</protein>
<keyword evidence="1" id="KW-0732">Signal</keyword>
<proteinExistence type="predicted"/>
<comment type="caution">
    <text evidence="2">The sequence shown here is derived from an EMBL/GenBank/DDBJ whole genome shotgun (WGS) entry which is preliminary data.</text>
</comment>
<gene>
    <name evidence="2" type="ORF">M0H32_23625</name>
</gene>
<evidence type="ECO:0000313" key="2">
    <source>
        <dbReference type="EMBL" id="MCK7615166.1"/>
    </source>
</evidence>
<name>A0ABT0H0F8_9HYPH</name>
<feature type="signal peptide" evidence="1">
    <location>
        <begin position="1"/>
        <end position="19"/>
    </location>
</feature>
<reference evidence="2" key="1">
    <citation type="submission" date="2022-04" db="EMBL/GenBank/DDBJ databases">
        <title>Roseibium sp. CAU 1639 isolated from mud.</title>
        <authorList>
            <person name="Kim W."/>
        </authorList>
    </citation>
    <scope>NUCLEOTIDE SEQUENCE</scope>
    <source>
        <strain evidence="2">CAU 1639</strain>
    </source>
</reference>
<feature type="chain" id="PRO_5046860377" description="Lipoprotein" evidence="1">
    <location>
        <begin position="20"/>
        <end position="89"/>
    </location>
</feature>
<evidence type="ECO:0008006" key="4">
    <source>
        <dbReference type="Google" id="ProtNLM"/>
    </source>
</evidence>